<evidence type="ECO:0000259" key="2">
    <source>
        <dbReference type="SMART" id="SM00934"/>
    </source>
</evidence>
<dbReference type="GO" id="GO:0006207">
    <property type="term" value="P:'de novo' pyrimidine nucleobase biosynthetic process"/>
    <property type="evidence" value="ECO:0007669"/>
    <property type="project" value="InterPro"/>
</dbReference>
<dbReference type="EMBL" id="PFDX01000027">
    <property type="protein sequence ID" value="PJE57405.1"/>
    <property type="molecule type" value="Genomic_DNA"/>
</dbReference>
<reference evidence="4" key="1">
    <citation type="submission" date="2017-09" db="EMBL/GenBank/DDBJ databases">
        <title>Depth-based differentiation of microbial function through sediment-hosted aquifers and enrichment of novel symbionts in the deep terrestrial subsurface.</title>
        <authorList>
            <person name="Probst A.J."/>
            <person name="Ladd B."/>
            <person name="Jarett J.K."/>
            <person name="Geller-Mcgrath D.E."/>
            <person name="Sieber C.M.K."/>
            <person name="Emerson J.B."/>
            <person name="Anantharaman K."/>
            <person name="Thomas B.C."/>
            <person name="Malmstrom R."/>
            <person name="Stieglmeier M."/>
            <person name="Klingl A."/>
            <person name="Woyke T."/>
            <person name="Ryan C.M."/>
            <person name="Banfield J.F."/>
        </authorList>
    </citation>
    <scope>NUCLEOTIDE SEQUENCE [LARGE SCALE GENOMIC DNA]</scope>
</reference>
<evidence type="ECO:0000313" key="3">
    <source>
        <dbReference type="EMBL" id="PJE57405.1"/>
    </source>
</evidence>
<dbReference type="GO" id="GO:0019854">
    <property type="term" value="P:L-ascorbic acid catabolic process"/>
    <property type="evidence" value="ECO:0007669"/>
    <property type="project" value="TreeGrafter"/>
</dbReference>
<evidence type="ECO:0000256" key="1">
    <source>
        <dbReference type="ARBA" id="ARBA00023239"/>
    </source>
</evidence>
<proteinExistence type="predicted"/>
<dbReference type="SUPFAM" id="SSF51366">
    <property type="entry name" value="Ribulose-phoshate binding barrel"/>
    <property type="match status" value="1"/>
</dbReference>
<organism evidence="3 4">
    <name type="scientific">Candidatus Portnoybacteria bacterium CG10_big_fil_rev_8_21_14_0_10_38_18</name>
    <dbReference type="NCBI Taxonomy" id="1974813"/>
    <lineage>
        <taxon>Bacteria</taxon>
        <taxon>Candidatus Portnoyibacteriota</taxon>
    </lineage>
</organism>
<comment type="caution">
    <text evidence="3">The sequence shown here is derived from an EMBL/GenBank/DDBJ whole genome shotgun (WGS) entry which is preliminary data.</text>
</comment>
<feature type="domain" description="Orotidine 5'-phosphate decarboxylase" evidence="2">
    <location>
        <begin position="8"/>
        <end position="208"/>
    </location>
</feature>
<keyword evidence="1" id="KW-0456">Lyase</keyword>
<sequence length="227" mass="25388">MLNKKLHYLQIALNSTLGEAEEIIGQLPVDERILIEAGTPLLKTYGEEGIRMIENWWQQRIYQERGDKAFPGYVIADYKAMDRGTTEVGIAHRAGASAITVLGSAPAETIDVLVDNCQKQGLDSIIDMMNVDQPFKVLRKLKRLPAVVMLHRGVDETEMGEKPLPIHQINKIKGSYDVMVAIGGGDTIREVQRAIFNNADIVMVWKEFYCLSSGTGKLAEEFLKEIK</sequence>
<dbReference type="Gene3D" id="3.20.20.70">
    <property type="entry name" value="Aldolase class I"/>
    <property type="match status" value="1"/>
</dbReference>
<dbReference type="Proteomes" id="UP000231648">
    <property type="component" value="Unassembled WGS sequence"/>
</dbReference>
<dbReference type="SMART" id="SM00934">
    <property type="entry name" value="OMPdecase"/>
    <property type="match status" value="1"/>
</dbReference>
<dbReference type="InterPro" id="IPR001754">
    <property type="entry name" value="OMPdeCOase_dom"/>
</dbReference>
<dbReference type="InterPro" id="IPR013785">
    <property type="entry name" value="Aldolase_TIM"/>
</dbReference>
<dbReference type="InterPro" id="IPR011060">
    <property type="entry name" value="RibuloseP-bd_barrel"/>
</dbReference>
<name>A0A2M8KBW7_9BACT</name>
<evidence type="ECO:0000313" key="4">
    <source>
        <dbReference type="Proteomes" id="UP000231648"/>
    </source>
</evidence>
<accession>A0A2M8KBW7</accession>
<dbReference type="Pfam" id="PF00215">
    <property type="entry name" value="OMPdecase"/>
    <property type="match status" value="1"/>
</dbReference>
<dbReference type="AlphaFoldDB" id="A0A2M8KBW7"/>
<dbReference type="GO" id="GO:0004590">
    <property type="term" value="F:orotidine-5'-phosphate decarboxylase activity"/>
    <property type="evidence" value="ECO:0007669"/>
    <property type="project" value="InterPro"/>
</dbReference>
<dbReference type="GO" id="GO:0033982">
    <property type="term" value="F:3-dehydro-L-gulonate-6-phosphate decarboxylase activity"/>
    <property type="evidence" value="ECO:0007669"/>
    <property type="project" value="TreeGrafter"/>
</dbReference>
<protein>
    <recommendedName>
        <fullName evidence="2">Orotidine 5'-phosphate decarboxylase domain-containing protein</fullName>
    </recommendedName>
</protein>
<dbReference type="PANTHER" id="PTHR35039">
    <property type="entry name" value="3-KETO-L-GULONATE-6-PHOSPHATE DECARBOXYLASE SGBH-RELATED"/>
    <property type="match status" value="1"/>
</dbReference>
<dbReference type="PANTHER" id="PTHR35039:SF3">
    <property type="entry name" value="3-KETO-L-GULONATE-6-PHOSPHATE DECARBOXYLASE SGBH-RELATED"/>
    <property type="match status" value="1"/>
</dbReference>
<gene>
    <name evidence="3" type="ORF">COU82_02165</name>
</gene>